<organism evidence="5 6">
    <name type="scientific">Laodelphax striatellus</name>
    <name type="common">Small brown planthopper</name>
    <name type="synonym">Delphax striatella</name>
    <dbReference type="NCBI Taxonomy" id="195883"/>
    <lineage>
        <taxon>Eukaryota</taxon>
        <taxon>Metazoa</taxon>
        <taxon>Ecdysozoa</taxon>
        <taxon>Arthropoda</taxon>
        <taxon>Hexapoda</taxon>
        <taxon>Insecta</taxon>
        <taxon>Pterygota</taxon>
        <taxon>Neoptera</taxon>
        <taxon>Paraneoptera</taxon>
        <taxon>Hemiptera</taxon>
        <taxon>Auchenorrhyncha</taxon>
        <taxon>Fulgoroidea</taxon>
        <taxon>Delphacidae</taxon>
        <taxon>Criomorphinae</taxon>
        <taxon>Laodelphax</taxon>
    </lineage>
</organism>
<dbReference type="GO" id="GO:0000398">
    <property type="term" value="P:mRNA splicing, via spliceosome"/>
    <property type="evidence" value="ECO:0007669"/>
    <property type="project" value="TreeGrafter"/>
</dbReference>
<dbReference type="InterPro" id="IPR012677">
    <property type="entry name" value="Nucleotide-bd_a/b_plait_sf"/>
</dbReference>
<feature type="domain" description="RRM" evidence="4">
    <location>
        <begin position="337"/>
        <end position="415"/>
    </location>
</feature>
<keyword evidence="1 2" id="KW-0694">RNA-binding</keyword>
<dbReference type="SMART" id="SM00360">
    <property type="entry name" value="RRM"/>
    <property type="match status" value="1"/>
</dbReference>
<evidence type="ECO:0000256" key="1">
    <source>
        <dbReference type="ARBA" id="ARBA00022884"/>
    </source>
</evidence>
<dbReference type="GO" id="GO:0030626">
    <property type="term" value="F:U12 snRNA binding"/>
    <property type="evidence" value="ECO:0007669"/>
    <property type="project" value="TreeGrafter"/>
</dbReference>
<feature type="region of interest" description="Disordered" evidence="3">
    <location>
        <begin position="1"/>
        <end position="29"/>
    </location>
</feature>
<dbReference type="AlphaFoldDB" id="A0A482XE59"/>
<accession>A0A482XE59</accession>
<dbReference type="InParanoid" id="A0A482XE59"/>
<dbReference type="InterPro" id="IPR045164">
    <property type="entry name" value="RBM41/RNPC3"/>
</dbReference>
<dbReference type="GO" id="GO:0097157">
    <property type="term" value="F:pre-mRNA intronic binding"/>
    <property type="evidence" value="ECO:0007669"/>
    <property type="project" value="TreeGrafter"/>
</dbReference>
<dbReference type="OrthoDB" id="448399at2759"/>
<dbReference type="SMR" id="A0A482XE59"/>
<dbReference type="Gene3D" id="3.30.70.330">
    <property type="match status" value="1"/>
</dbReference>
<sequence length="416" mass="47621">MASVQSTRKRRYESLAFGEEPTPHIESEGDKLIKDLSRKQLDTTLSLEKQQQHEKRFARGSGFVPLSAYAAGTSSAEEIISKTAWAQKFEKLRHHGLTNEEAAAILNGDDVTRLNGKADLSVRTKRAEEVREILEKISREEDSDVRQPISRHEKELALAVKPASDQTRLFAFALSCQSAVDGRLKDDRPRQHPINQLTVLHDQLFADHNPQQAARTVPFKPKSETITKKTNWDKQTIIEKKPQPKPTNREYTCKRETFYTIKDGKIVELKGKPINEGDGRKEEERQKKIVINGEPFVVPLCEEGGKEERKEEFERMTVEDVRNIPRFKDYNRGQPSKVLYLKNLSRNVDEQDLVRLFSKYQKENKARIVYRLMTGRMSGQAFVTFSSIEQATLALDEVFGVIVKGKPIVIQFARNS</sequence>
<dbReference type="PANTHER" id="PTHR16105:SF2">
    <property type="entry name" value="RNA-BINDING PROTEIN 41"/>
    <property type="match status" value="1"/>
</dbReference>
<dbReference type="Proteomes" id="UP000291343">
    <property type="component" value="Unassembled WGS sequence"/>
</dbReference>
<keyword evidence="6" id="KW-1185">Reference proteome</keyword>
<gene>
    <name evidence="5" type="ORF">LSTR_LSTR004232</name>
</gene>
<evidence type="ECO:0000259" key="4">
    <source>
        <dbReference type="PROSITE" id="PS50102"/>
    </source>
</evidence>
<reference evidence="5 6" key="1">
    <citation type="journal article" date="2017" name="Gigascience">
        <title>Genome sequence of the small brown planthopper, Laodelphax striatellus.</title>
        <authorList>
            <person name="Zhu J."/>
            <person name="Jiang F."/>
            <person name="Wang X."/>
            <person name="Yang P."/>
            <person name="Bao Y."/>
            <person name="Zhao W."/>
            <person name="Wang W."/>
            <person name="Lu H."/>
            <person name="Wang Q."/>
            <person name="Cui N."/>
            <person name="Li J."/>
            <person name="Chen X."/>
            <person name="Luo L."/>
            <person name="Yu J."/>
            <person name="Kang L."/>
            <person name="Cui F."/>
        </authorList>
    </citation>
    <scope>NUCLEOTIDE SEQUENCE [LARGE SCALE GENOMIC DNA]</scope>
    <source>
        <strain evidence="5">Lst14</strain>
    </source>
</reference>
<name>A0A482XE59_LAOST</name>
<protein>
    <recommendedName>
        <fullName evidence="4">RRM domain-containing protein</fullName>
    </recommendedName>
</protein>
<dbReference type="InterPro" id="IPR035979">
    <property type="entry name" value="RBD_domain_sf"/>
</dbReference>
<proteinExistence type="predicted"/>
<dbReference type="PROSITE" id="PS50102">
    <property type="entry name" value="RRM"/>
    <property type="match status" value="1"/>
</dbReference>
<dbReference type="Pfam" id="PF00076">
    <property type="entry name" value="RRM_1"/>
    <property type="match status" value="1"/>
</dbReference>
<evidence type="ECO:0000313" key="6">
    <source>
        <dbReference type="Proteomes" id="UP000291343"/>
    </source>
</evidence>
<dbReference type="GO" id="GO:0005689">
    <property type="term" value="C:U12-type spliceosomal complex"/>
    <property type="evidence" value="ECO:0007669"/>
    <property type="project" value="TreeGrafter"/>
</dbReference>
<evidence type="ECO:0000313" key="5">
    <source>
        <dbReference type="EMBL" id="RZF43719.1"/>
    </source>
</evidence>
<dbReference type="EMBL" id="QKKF02012238">
    <property type="protein sequence ID" value="RZF43719.1"/>
    <property type="molecule type" value="Genomic_DNA"/>
</dbReference>
<comment type="caution">
    <text evidence="5">The sequence shown here is derived from an EMBL/GenBank/DDBJ whole genome shotgun (WGS) entry which is preliminary data.</text>
</comment>
<evidence type="ECO:0000256" key="3">
    <source>
        <dbReference type="SAM" id="MobiDB-lite"/>
    </source>
</evidence>
<dbReference type="PANTHER" id="PTHR16105">
    <property type="entry name" value="RNA-BINDING REGION-CONTAINING PROTEIN 3"/>
    <property type="match status" value="1"/>
</dbReference>
<evidence type="ECO:0000256" key="2">
    <source>
        <dbReference type="PROSITE-ProRule" id="PRU00176"/>
    </source>
</evidence>
<dbReference type="STRING" id="195883.A0A482XE59"/>
<dbReference type="InterPro" id="IPR000504">
    <property type="entry name" value="RRM_dom"/>
</dbReference>
<dbReference type="SUPFAM" id="SSF54928">
    <property type="entry name" value="RNA-binding domain, RBD"/>
    <property type="match status" value="1"/>
</dbReference>